<dbReference type="AlphaFoldDB" id="A0A2N6T151"/>
<sequence>MGHSFMRKSIGAKIMGLAAAATMTLGAAACSSDEPAEEAPADNPATATETTDTTTPNSESGTREAPPAGESEAMGEPFTAAQGSTTITVTPGNPVPLNETMTVAWNSEGHASCGTILTLTTPDGMLLRFDPDAGCSGEFSESLMESLGATAGTWTLSLMGTPDGDIEVPIDVS</sequence>
<proteinExistence type="predicted"/>
<dbReference type="EMBL" id="PNHF01000003">
    <property type="protein sequence ID" value="PMC63043.1"/>
    <property type="molecule type" value="Genomic_DNA"/>
</dbReference>
<dbReference type="STRING" id="1725.WU86_04400"/>
<evidence type="ECO:0000313" key="3">
    <source>
        <dbReference type="EMBL" id="PMC63043.1"/>
    </source>
</evidence>
<feature type="region of interest" description="Disordered" evidence="1">
    <location>
        <begin position="31"/>
        <end position="95"/>
    </location>
</feature>
<organism evidence="3 4">
    <name type="scientific">Corynebacterium xerosis</name>
    <dbReference type="NCBI Taxonomy" id="1725"/>
    <lineage>
        <taxon>Bacteria</taxon>
        <taxon>Bacillati</taxon>
        <taxon>Actinomycetota</taxon>
        <taxon>Actinomycetes</taxon>
        <taxon>Mycobacteriales</taxon>
        <taxon>Corynebacteriaceae</taxon>
        <taxon>Corynebacterium</taxon>
    </lineage>
</organism>
<feature type="compositionally biased region" description="Polar residues" evidence="1">
    <location>
        <begin position="81"/>
        <end position="91"/>
    </location>
</feature>
<feature type="signal peptide" evidence="2">
    <location>
        <begin position="1"/>
        <end position="29"/>
    </location>
</feature>
<dbReference type="RefSeq" id="WP_102211999.1">
    <property type="nucleotide sequence ID" value="NZ_PNHF01000003.1"/>
</dbReference>
<feature type="chain" id="PRO_5038945528" evidence="2">
    <location>
        <begin position="30"/>
        <end position="173"/>
    </location>
</feature>
<keyword evidence="2" id="KW-0732">Signal</keyword>
<accession>A0A2N6T151</accession>
<comment type="caution">
    <text evidence="3">The sequence shown here is derived from an EMBL/GenBank/DDBJ whole genome shotgun (WGS) entry which is preliminary data.</text>
</comment>
<protein>
    <submittedName>
        <fullName evidence="3">Uncharacterized protein</fullName>
    </submittedName>
</protein>
<reference evidence="3 4" key="1">
    <citation type="submission" date="2017-09" db="EMBL/GenBank/DDBJ databases">
        <title>Bacterial strain isolated from the female urinary microbiota.</title>
        <authorList>
            <person name="Thomas-White K."/>
            <person name="Kumar N."/>
            <person name="Forster S."/>
            <person name="Putonti C."/>
            <person name="Lawley T."/>
            <person name="Wolfe A.J."/>
        </authorList>
    </citation>
    <scope>NUCLEOTIDE SEQUENCE [LARGE SCALE GENOMIC DNA]</scope>
    <source>
        <strain evidence="3 4">UMB0908</strain>
    </source>
</reference>
<gene>
    <name evidence="3" type="ORF">CJ204_02065</name>
</gene>
<evidence type="ECO:0000256" key="2">
    <source>
        <dbReference type="SAM" id="SignalP"/>
    </source>
</evidence>
<feature type="compositionally biased region" description="Low complexity" evidence="1">
    <location>
        <begin position="41"/>
        <end position="60"/>
    </location>
</feature>
<evidence type="ECO:0000313" key="4">
    <source>
        <dbReference type="Proteomes" id="UP000235363"/>
    </source>
</evidence>
<evidence type="ECO:0000256" key="1">
    <source>
        <dbReference type="SAM" id="MobiDB-lite"/>
    </source>
</evidence>
<name>A0A2N6T151_9CORY</name>
<dbReference type="Proteomes" id="UP000235363">
    <property type="component" value="Unassembled WGS sequence"/>
</dbReference>
<dbReference type="PROSITE" id="PS51257">
    <property type="entry name" value="PROKAR_LIPOPROTEIN"/>
    <property type="match status" value="1"/>
</dbReference>